<dbReference type="InterPro" id="IPR036388">
    <property type="entry name" value="WH-like_DNA-bd_sf"/>
</dbReference>
<feature type="domain" description="Cyclic nucleotide-binding" evidence="4">
    <location>
        <begin position="19"/>
        <end position="122"/>
    </location>
</feature>
<keyword evidence="2" id="KW-0238">DNA-binding</keyword>
<dbReference type="SUPFAM" id="SSF51206">
    <property type="entry name" value="cAMP-binding domain-like"/>
    <property type="match status" value="1"/>
</dbReference>
<accession>A0A1I3AQN9</accession>
<gene>
    <name evidence="6" type="ORF">SAMN04489868_101132</name>
</gene>
<dbReference type="EMBL" id="FOQE01000001">
    <property type="protein sequence ID" value="SFH52290.1"/>
    <property type="molecule type" value="Genomic_DNA"/>
</dbReference>
<organism evidence="6 7">
    <name type="scientific">Pisciglobus halotolerans</name>
    <dbReference type="NCBI Taxonomy" id="745365"/>
    <lineage>
        <taxon>Bacteria</taxon>
        <taxon>Bacillati</taxon>
        <taxon>Bacillota</taxon>
        <taxon>Bacilli</taxon>
        <taxon>Lactobacillales</taxon>
        <taxon>Carnobacteriaceae</taxon>
    </lineage>
</organism>
<dbReference type="RefSeq" id="WP_092090759.1">
    <property type="nucleotide sequence ID" value="NZ_FOQE01000001.1"/>
</dbReference>
<dbReference type="AlphaFoldDB" id="A0A1I3AQN9"/>
<dbReference type="InterPro" id="IPR000595">
    <property type="entry name" value="cNMP-bd_dom"/>
</dbReference>
<dbReference type="CDD" id="cd00038">
    <property type="entry name" value="CAP_ED"/>
    <property type="match status" value="1"/>
</dbReference>
<proteinExistence type="predicted"/>
<evidence type="ECO:0000256" key="3">
    <source>
        <dbReference type="ARBA" id="ARBA00023163"/>
    </source>
</evidence>
<dbReference type="InterPro" id="IPR014710">
    <property type="entry name" value="RmlC-like_jellyroll"/>
</dbReference>
<dbReference type="GO" id="GO:0003700">
    <property type="term" value="F:DNA-binding transcription factor activity"/>
    <property type="evidence" value="ECO:0007669"/>
    <property type="project" value="TreeGrafter"/>
</dbReference>
<dbReference type="PROSITE" id="PS51063">
    <property type="entry name" value="HTH_CRP_2"/>
    <property type="match status" value="1"/>
</dbReference>
<dbReference type="Pfam" id="PF00027">
    <property type="entry name" value="cNMP_binding"/>
    <property type="match status" value="1"/>
</dbReference>
<keyword evidence="6" id="KW-0418">Kinase</keyword>
<keyword evidence="6" id="KW-0808">Transferase</keyword>
<dbReference type="SMART" id="SM00100">
    <property type="entry name" value="cNMP"/>
    <property type="match status" value="1"/>
</dbReference>
<dbReference type="GO" id="GO:0003677">
    <property type="term" value="F:DNA binding"/>
    <property type="evidence" value="ECO:0007669"/>
    <property type="project" value="UniProtKB-KW"/>
</dbReference>
<keyword evidence="7" id="KW-1185">Reference proteome</keyword>
<evidence type="ECO:0000256" key="2">
    <source>
        <dbReference type="ARBA" id="ARBA00023125"/>
    </source>
</evidence>
<dbReference type="SUPFAM" id="SSF46785">
    <property type="entry name" value="Winged helix' DNA-binding domain"/>
    <property type="match status" value="1"/>
</dbReference>
<keyword evidence="1" id="KW-0805">Transcription regulation</keyword>
<evidence type="ECO:0000259" key="4">
    <source>
        <dbReference type="PROSITE" id="PS50042"/>
    </source>
</evidence>
<evidence type="ECO:0000313" key="7">
    <source>
        <dbReference type="Proteomes" id="UP000198668"/>
    </source>
</evidence>
<dbReference type="PANTHER" id="PTHR24567">
    <property type="entry name" value="CRP FAMILY TRANSCRIPTIONAL REGULATORY PROTEIN"/>
    <property type="match status" value="1"/>
</dbReference>
<dbReference type="Proteomes" id="UP000198668">
    <property type="component" value="Unassembled WGS sequence"/>
</dbReference>
<dbReference type="Gene3D" id="1.10.10.10">
    <property type="entry name" value="Winged helix-like DNA-binding domain superfamily/Winged helix DNA-binding domain"/>
    <property type="match status" value="1"/>
</dbReference>
<feature type="domain" description="HTH crp-type" evidence="5">
    <location>
        <begin position="153"/>
        <end position="227"/>
    </location>
</feature>
<dbReference type="InterPro" id="IPR012318">
    <property type="entry name" value="HTH_CRP"/>
</dbReference>
<name>A0A1I3AQN9_9LACT</name>
<dbReference type="GO" id="GO:0016301">
    <property type="term" value="F:kinase activity"/>
    <property type="evidence" value="ECO:0007669"/>
    <property type="project" value="UniProtKB-KW"/>
</dbReference>
<dbReference type="InterPro" id="IPR036390">
    <property type="entry name" value="WH_DNA-bd_sf"/>
</dbReference>
<keyword evidence="3" id="KW-0804">Transcription</keyword>
<dbReference type="PROSITE" id="PS50042">
    <property type="entry name" value="CNMP_BINDING_3"/>
    <property type="match status" value="1"/>
</dbReference>
<sequence length="235" mass="27809">MVTAHEKSRNKEELRNKRVFADFTAEEFRRLKKSMRLRKYKKGQVLFDEGDKRDKVFYLIDGLVKLERYDQSAVYMYTSYVKKDKLFPYGELFSDDVYHYSAYALTDIELYYFSAELFEELLANNAKQLLYFYKRLSTILKEHEERIQFLVVSSGSSRVIKSLSLLMDELGEPENNAEIKVPYPITICEVATISGCSRETVGNKIRQLKEMGKLDHQHKLFTFKDIAFFRHYSED</sequence>
<dbReference type="InterPro" id="IPR050397">
    <property type="entry name" value="Env_Response_Regulators"/>
</dbReference>
<dbReference type="Gene3D" id="2.60.120.10">
    <property type="entry name" value="Jelly Rolls"/>
    <property type="match status" value="1"/>
</dbReference>
<dbReference type="OrthoDB" id="9810708at2"/>
<evidence type="ECO:0000256" key="1">
    <source>
        <dbReference type="ARBA" id="ARBA00023015"/>
    </source>
</evidence>
<dbReference type="GO" id="GO:0005829">
    <property type="term" value="C:cytosol"/>
    <property type="evidence" value="ECO:0007669"/>
    <property type="project" value="TreeGrafter"/>
</dbReference>
<reference evidence="6 7" key="1">
    <citation type="submission" date="2016-10" db="EMBL/GenBank/DDBJ databases">
        <authorList>
            <person name="de Groot N.N."/>
        </authorList>
    </citation>
    <scope>NUCLEOTIDE SEQUENCE [LARGE SCALE GENOMIC DNA]</scope>
    <source>
        <strain evidence="6 7">DSM 27630</strain>
    </source>
</reference>
<evidence type="ECO:0000259" key="5">
    <source>
        <dbReference type="PROSITE" id="PS51063"/>
    </source>
</evidence>
<protein>
    <submittedName>
        <fullName evidence="6">cAMP-binding domain of CRP or a regulatory subunit of cAMP-dependent protein kinases</fullName>
    </submittedName>
</protein>
<dbReference type="InterPro" id="IPR018490">
    <property type="entry name" value="cNMP-bd_dom_sf"/>
</dbReference>
<evidence type="ECO:0000313" key="6">
    <source>
        <dbReference type="EMBL" id="SFH52290.1"/>
    </source>
</evidence>
<dbReference type="PANTHER" id="PTHR24567:SF74">
    <property type="entry name" value="HTH-TYPE TRANSCRIPTIONAL REGULATOR ARCR"/>
    <property type="match status" value="1"/>
</dbReference>